<evidence type="ECO:0000313" key="2">
    <source>
        <dbReference type="Proteomes" id="UP000790709"/>
    </source>
</evidence>
<reference evidence="1" key="1">
    <citation type="journal article" date="2021" name="New Phytol.">
        <title>Evolutionary innovations through gain and loss of genes in the ectomycorrhizal Boletales.</title>
        <authorList>
            <person name="Wu G."/>
            <person name="Miyauchi S."/>
            <person name="Morin E."/>
            <person name="Kuo A."/>
            <person name="Drula E."/>
            <person name="Varga T."/>
            <person name="Kohler A."/>
            <person name="Feng B."/>
            <person name="Cao Y."/>
            <person name="Lipzen A."/>
            <person name="Daum C."/>
            <person name="Hundley H."/>
            <person name="Pangilinan J."/>
            <person name="Johnson J."/>
            <person name="Barry K."/>
            <person name="LaButti K."/>
            <person name="Ng V."/>
            <person name="Ahrendt S."/>
            <person name="Min B."/>
            <person name="Choi I.G."/>
            <person name="Park H."/>
            <person name="Plett J.M."/>
            <person name="Magnuson J."/>
            <person name="Spatafora J.W."/>
            <person name="Nagy L.G."/>
            <person name="Henrissat B."/>
            <person name="Grigoriev I.V."/>
            <person name="Yang Z.L."/>
            <person name="Xu J."/>
            <person name="Martin F.M."/>
        </authorList>
    </citation>
    <scope>NUCLEOTIDE SEQUENCE</scope>
    <source>
        <strain evidence="1">KUC20120723A-06</strain>
    </source>
</reference>
<gene>
    <name evidence="1" type="ORF">BV22DRAFT_1006415</name>
</gene>
<evidence type="ECO:0000313" key="1">
    <source>
        <dbReference type="EMBL" id="KAH7927705.1"/>
    </source>
</evidence>
<name>A0ACB8BP57_9AGAM</name>
<proteinExistence type="predicted"/>
<organism evidence="1 2">
    <name type="scientific">Leucogyrophana mollusca</name>
    <dbReference type="NCBI Taxonomy" id="85980"/>
    <lineage>
        <taxon>Eukaryota</taxon>
        <taxon>Fungi</taxon>
        <taxon>Dikarya</taxon>
        <taxon>Basidiomycota</taxon>
        <taxon>Agaricomycotina</taxon>
        <taxon>Agaricomycetes</taxon>
        <taxon>Agaricomycetidae</taxon>
        <taxon>Boletales</taxon>
        <taxon>Boletales incertae sedis</taxon>
        <taxon>Leucogyrophana</taxon>
    </lineage>
</organism>
<keyword evidence="2" id="KW-1185">Reference proteome</keyword>
<dbReference type="Proteomes" id="UP000790709">
    <property type="component" value="Unassembled WGS sequence"/>
</dbReference>
<accession>A0ACB8BP57</accession>
<sequence length="1945" mass="211996">MHSEVRIDEIDETQLSGENGEMYLFQWLSVLEKQLKNVSAEHLKSAQPSLEAILLKVLSGSEPYPPPGRGLRNISTRCFIMLYNHGESRTLFDTLRLFLKTASDFKTSDKDLIKIAAFWVIGELMGTFGSQVMSFMGEIASIALKTFKSSSSPQTRFHALTMLRKSIVSAKRAIPDAVSKDIIKQSKNGLTDKALPVQRAASSVRIASLPTLPEIESIINLCVKSLDGSDQVTRQSLSQLVGHMLAATQLERVVSTVELSQKGKKDADDGEISTPAHVAAENAKALLTPDEMFCQLSGHFNKIQTSRKARAGIFDFYVAVLTKCGPTFVENNYALIVSHLMTEIGSNTKNSASRYDRLFTRNLVGALLRDLIAVRMLSEQGQIGAIQELSSSYLKRWPALMPGQVAPNSQSLAIALKEVAGLLQQLGNAPPPVQDAVSEPLLTLLTHPSHTVRVNASWALRCFCYSTPLRLPRAILTIAESLQRDLDSLQSPAAPSDIGRRALGHAYGLAALVAVVPQRPLYVSFDVATNVLDTATQLLKRASDHEVHIAGIEVEIAWTLIASLMLLGPNFVRSHVPQLLVLWRNALPKPTSKDSTTRRTSAEWSFLLHVRDSALGAILCFLLHNTPLLTLDVARRISSLLANALSFTNAFVSQTQDDIPGSSSIDNNNLPIRSREASLRQRVYLCFTALGPSNLTESLQSSLLQSTLSIFAGPDDSGSIMQAAIASSSGSFTSIWQVWDGYAYGVTTIDIGETERESEDNTYRKISAPPPTSSVVDAALELFSQLVPIQDLTSTVRTITHLVESVRSPKLEKNVGRKAAVLVNSIVAIVRTMRVAMALHYRHAKETLGHSQVTSALAIFLKDALVDGDPALRSASSEAIGRLANISGTAFLTSQTKVLVDHVVNNRDPQGRAGCALAFGAIYTHVGGLAAGPLLKTTVNILMSLANDPHPLVHFWSLNALAQVIDAANLAFSPFVPSALGMLLKLYMSESHEAEGGTLNNANISGDLQTYPVVCRIIDAIITVLGPDVQDSPRTRTVVLDLVHEFSLEDEENVSVETIKCIHHLLMFAPEHVHIPEFVDRFRRHLASTRRRLKIASIDALYQLVQRDALAMSRLGGDRLVEDLFTMLDGDPSVDGVKNVISSWLQQTAVHNPSAWIDLCQRIMLRTTASQQIVDTANILVDDEGQSLSASVSNSDARPDSLNATSRWRTQLFALRCLHDICTIVARSDRREHLDILFARSRGLAAHGLLVSRVPDLIKMAFTASAAYVTEIRLEGLLVLRDIIQIFAKSPDPDYPDVLLLEQHQAPITAALTPAFSADSTPEILAFAIDACAVFVGCGVVKEIGRMGRILKQLIIALGEITDPGNPALERYANLSPNASGMLRVATLSAWAQLEVASAEQSYLVDVMNPHRPKLAAQWIASLRDYAVIRADSEFIQDASAVALDPSYASLGKVVLLPYYIESWPIILQAIANAMERADPYISAAMLGREGEPGPISNNTRSSTRGEPAPMFFIAFGLVYEALAVSSPEPSSATESRTITLVASLRALKCLVDPRYSGMALLEPIVFKEFINLCYRLVMVESAVVLGHLIDVVMAFVKHFGNHSEADEVLNTFAIGSVRVHCLKICAYVIRHSCRGVSTKLRLITRALATFQVVATAVEGDLREDVRGVACMLYSELLKDESSEVDLATPALPALKALLSVPIQSQTAQDRFDKLVHGLLSSCLLNVDEMRGRQGTVSSRKVKSNLLASVLILTVVPQHVKLARGAIEHLFFLISQKLDESEEMAFVAIHCAKTVAVAASSNDLLRSCTRLLLPALVQYISKISPRSDDGSLTDQHAASIDEVWKTFTAMLSFVNEDQRIRALSIIVPTVTLLLRPGQSPVSLVHSTSVAQLLLFATSSPNSFKEATIRLDPATRETLELSIRRTVGGAATNQHTAKPQISLRSF</sequence>
<dbReference type="EMBL" id="MU266362">
    <property type="protein sequence ID" value="KAH7927705.1"/>
    <property type="molecule type" value="Genomic_DNA"/>
</dbReference>
<comment type="caution">
    <text evidence="1">The sequence shown here is derived from an EMBL/GenBank/DDBJ whole genome shotgun (WGS) entry which is preliminary data.</text>
</comment>
<protein>
    <submittedName>
        <fullName evidence="1">ARM repeat-containing protein</fullName>
    </submittedName>
</protein>